<dbReference type="RefSeq" id="WP_249279973.1">
    <property type="nucleotide sequence ID" value="NZ_JACRSS010000001.1"/>
</dbReference>
<dbReference type="PROSITE" id="PS51900">
    <property type="entry name" value="CB"/>
    <property type="match status" value="1"/>
</dbReference>
<organism evidence="9 10">
    <name type="scientific">Guopingia tenuis</name>
    <dbReference type="NCBI Taxonomy" id="2763656"/>
    <lineage>
        <taxon>Bacteria</taxon>
        <taxon>Bacillati</taxon>
        <taxon>Bacillota</taxon>
        <taxon>Clostridia</taxon>
        <taxon>Christensenellales</taxon>
        <taxon>Christensenellaceae</taxon>
        <taxon>Guopingia</taxon>
    </lineage>
</organism>
<evidence type="ECO:0000256" key="2">
    <source>
        <dbReference type="ARBA" id="ARBA00008857"/>
    </source>
</evidence>
<evidence type="ECO:0000256" key="6">
    <source>
        <dbReference type="PROSITE-ProRule" id="PRU01248"/>
    </source>
</evidence>
<feature type="domain" description="Tyr recombinase" evidence="7">
    <location>
        <begin position="102"/>
        <end position="276"/>
    </location>
</feature>
<comment type="similarity">
    <text evidence="2">Belongs to the 'phage' integrase family.</text>
</comment>
<keyword evidence="4 6" id="KW-0238">DNA-binding</keyword>
<dbReference type="InterPro" id="IPR013762">
    <property type="entry name" value="Integrase-like_cat_sf"/>
</dbReference>
<dbReference type="Gene3D" id="1.10.443.10">
    <property type="entry name" value="Intergrase catalytic core"/>
    <property type="match status" value="1"/>
</dbReference>
<dbReference type="Gene3D" id="1.10.150.130">
    <property type="match status" value="1"/>
</dbReference>
<dbReference type="GO" id="GO:0015074">
    <property type="term" value="P:DNA integration"/>
    <property type="evidence" value="ECO:0007669"/>
    <property type="project" value="UniProtKB-KW"/>
</dbReference>
<dbReference type="Pfam" id="PF00589">
    <property type="entry name" value="Phage_integrase"/>
    <property type="match status" value="1"/>
</dbReference>
<dbReference type="InterPro" id="IPR010998">
    <property type="entry name" value="Integrase_recombinase_N"/>
</dbReference>
<sequence>MEKSKEPAEQLRIFAQYLRREERSRGTVEKYLRDASAFVRWLNGRPVTKEAVLLWRDDLLARGYAPVTVNSMLAALHALFCFAGWEECRVKYLKIQRRLFRDEARNLSRGEYARLIATAQKLGKERLALLLETMGATGIRVSEVKYITVEAAAAGQAEIALKGKLRTILIPAKLCRKLQRYARKQKNASGEIFLTRSGKSLSRKQIWSEMKGLCKYADVNPSKVFPHNLRHLFATVFYQIHRDIAGLADVLGHSSIETTRLYLAVSSTEQARRISQLRLIS</sequence>
<evidence type="ECO:0000256" key="4">
    <source>
        <dbReference type="ARBA" id="ARBA00023125"/>
    </source>
</evidence>
<dbReference type="Proteomes" id="UP000617951">
    <property type="component" value="Unassembled WGS sequence"/>
</dbReference>
<keyword evidence="3" id="KW-0229">DNA integration</keyword>
<dbReference type="Pfam" id="PF02899">
    <property type="entry name" value="Phage_int_SAM_1"/>
    <property type="match status" value="1"/>
</dbReference>
<dbReference type="InterPro" id="IPR044068">
    <property type="entry name" value="CB"/>
</dbReference>
<evidence type="ECO:0000256" key="5">
    <source>
        <dbReference type="ARBA" id="ARBA00023172"/>
    </source>
</evidence>
<evidence type="ECO:0000259" key="8">
    <source>
        <dbReference type="PROSITE" id="PS51900"/>
    </source>
</evidence>
<dbReference type="InterPro" id="IPR011010">
    <property type="entry name" value="DNA_brk_join_enz"/>
</dbReference>
<comment type="function">
    <text evidence="1">Site-specific tyrosine recombinase, which acts by catalyzing the cutting and rejoining of the recombining DNA molecules.</text>
</comment>
<feature type="domain" description="Core-binding (CB)" evidence="8">
    <location>
        <begin position="5"/>
        <end position="84"/>
    </location>
</feature>
<name>A0A926HWN2_9FIRM</name>
<dbReference type="SUPFAM" id="SSF56349">
    <property type="entry name" value="DNA breaking-rejoining enzymes"/>
    <property type="match status" value="1"/>
</dbReference>
<evidence type="ECO:0000313" key="10">
    <source>
        <dbReference type="Proteomes" id="UP000617951"/>
    </source>
</evidence>
<dbReference type="PANTHER" id="PTHR30349">
    <property type="entry name" value="PHAGE INTEGRASE-RELATED"/>
    <property type="match status" value="1"/>
</dbReference>
<dbReference type="EMBL" id="JACRSS010000001">
    <property type="protein sequence ID" value="MBC8538205.1"/>
    <property type="molecule type" value="Genomic_DNA"/>
</dbReference>
<evidence type="ECO:0000256" key="3">
    <source>
        <dbReference type="ARBA" id="ARBA00022908"/>
    </source>
</evidence>
<gene>
    <name evidence="9" type="ORF">H8693_04585</name>
</gene>
<protein>
    <submittedName>
        <fullName evidence="9">Tyrosine-type recombinase/integrase</fullName>
    </submittedName>
</protein>
<keyword evidence="5" id="KW-0233">DNA recombination</keyword>
<dbReference type="AlphaFoldDB" id="A0A926HWN2"/>
<accession>A0A926HWN2</accession>
<dbReference type="InterPro" id="IPR050090">
    <property type="entry name" value="Tyrosine_recombinase_XerCD"/>
</dbReference>
<dbReference type="GO" id="GO:0003677">
    <property type="term" value="F:DNA binding"/>
    <property type="evidence" value="ECO:0007669"/>
    <property type="project" value="UniProtKB-UniRule"/>
</dbReference>
<dbReference type="InterPro" id="IPR002104">
    <property type="entry name" value="Integrase_catalytic"/>
</dbReference>
<dbReference type="PROSITE" id="PS51898">
    <property type="entry name" value="TYR_RECOMBINASE"/>
    <property type="match status" value="1"/>
</dbReference>
<evidence type="ECO:0000256" key="1">
    <source>
        <dbReference type="ARBA" id="ARBA00003283"/>
    </source>
</evidence>
<evidence type="ECO:0000259" key="7">
    <source>
        <dbReference type="PROSITE" id="PS51898"/>
    </source>
</evidence>
<dbReference type="InterPro" id="IPR004107">
    <property type="entry name" value="Integrase_SAM-like_N"/>
</dbReference>
<evidence type="ECO:0000313" key="9">
    <source>
        <dbReference type="EMBL" id="MBC8538205.1"/>
    </source>
</evidence>
<proteinExistence type="inferred from homology"/>
<dbReference type="PANTHER" id="PTHR30349:SF89">
    <property type="entry name" value="INTEGRASE_RECOMBINASE"/>
    <property type="match status" value="1"/>
</dbReference>
<reference evidence="9" key="1">
    <citation type="submission" date="2020-08" db="EMBL/GenBank/DDBJ databases">
        <title>Genome public.</title>
        <authorList>
            <person name="Liu C."/>
            <person name="Sun Q."/>
        </authorList>
    </citation>
    <scope>NUCLEOTIDE SEQUENCE</scope>
    <source>
        <strain evidence="9">NSJ-63</strain>
    </source>
</reference>
<keyword evidence="10" id="KW-1185">Reference proteome</keyword>
<dbReference type="GO" id="GO:0006310">
    <property type="term" value="P:DNA recombination"/>
    <property type="evidence" value="ECO:0007669"/>
    <property type="project" value="UniProtKB-KW"/>
</dbReference>
<comment type="caution">
    <text evidence="9">The sequence shown here is derived from an EMBL/GenBank/DDBJ whole genome shotgun (WGS) entry which is preliminary data.</text>
</comment>